<feature type="transmembrane region" description="Helical" evidence="1">
    <location>
        <begin position="62"/>
        <end position="82"/>
    </location>
</feature>
<keyword evidence="1" id="KW-0812">Transmembrane</keyword>
<evidence type="ECO:0000256" key="1">
    <source>
        <dbReference type="SAM" id="Phobius"/>
    </source>
</evidence>
<protein>
    <submittedName>
        <fullName evidence="2">Uncharacterized protein</fullName>
    </submittedName>
</protein>
<keyword evidence="1" id="KW-1133">Transmembrane helix</keyword>
<reference evidence="3" key="1">
    <citation type="submission" date="2015-01" db="EMBL/GenBank/DDBJ databases">
        <authorList>
            <person name="Aksoy S."/>
            <person name="Warren W."/>
            <person name="Wilson R.K."/>
        </authorList>
    </citation>
    <scope>NUCLEOTIDE SEQUENCE [LARGE SCALE GENOMIC DNA]</scope>
    <source>
        <strain evidence="3">IAEA</strain>
    </source>
</reference>
<evidence type="ECO:0000313" key="3">
    <source>
        <dbReference type="Proteomes" id="UP000092460"/>
    </source>
</evidence>
<reference evidence="2" key="2">
    <citation type="submission" date="2020-05" db="UniProtKB">
        <authorList>
            <consortium name="EnsemblMetazoa"/>
        </authorList>
    </citation>
    <scope>IDENTIFICATION</scope>
    <source>
        <strain evidence="2">IAEA</strain>
    </source>
</reference>
<proteinExistence type="predicted"/>
<name>A0A1B0B1G7_9MUSC</name>
<keyword evidence="3" id="KW-1185">Reference proteome</keyword>
<organism evidence="2 3">
    <name type="scientific">Glossina palpalis gambiensis</name>
    <dbReference type="NCBI Taxonomy" id="67801"/>
    <lineage>
        <taxon>Eukaryota</taxon>
        <taxon>Metazoa</taxon>
        <taxon>Ecdysozoa</taxon>
        <taxon>Arthropoda</taxon>
        <taxon>Hexapoda</taxon>
        <taxon>Insecta</taxon>
        <taxon>Pterygota</taxon>
        <taxon>Neoptera</taxon>
        <taxon>Endopterygota</taxon>
        <taxon>Diptera</taxon>
        <taxon>Brachycera</taxon>
        <taxon>Muscomorpha</taxon>
        <taxon>Hippoboscoidea</taxon>
        <taxon>Glossinidae</taxon>
        <taxon>Glossina</taxon>
    </lineage>
</organism>
<sequence>MSIDSVAVIAIELCKHCSLEWCLKLSSCSVQVIRFSFLLSTFCCCHIFAVAVAIAVAVAATAAAAAAVAVAVAIAIFLFSHAPKAFCCAQRDNFQTNKVFASKTMMSLELLDLFSKIQQSISKLRKLFRLSVIGFSANNYNQNSGYTLLKN</sequence>
<dbReference type="EnsemblMetazoa" id="GPPI015743-RA">
    <property type="protein sequence ID" value="GPPI015743-PA"/>
    <property type="gene ID" value="GPPI015743"/>
</dbReference>
<accession>A0A1B0B1G7</accession>
<evidence type="ECO:0000313" key="2">
    <source>
        <dbReference type="EnsemblMetazoa" id="GPPI015743-PA"/>
    </source>
</evidence>
<dbReference type="AlphaFoldDB" id="A0A1B0B1G7"/>
<dbReference type="EMBL" id="JXJN01007144">
    <property type="status" value="NOT_ANNOTATED_CDS"/>
    <property type="molecule type" value="Genomic_DNA"/>
</dbReference>
<dbReference type="Proteomes" id="UP000092460">
    <property type="component" value="Unassembled WGS sequence"/>
</dbReference>
<feature type="transmembrane region" description="Helical" evidence="1">
    <location>
        <begin position="35"/>
        <end position="56"/>
    </location>
</feature>
<keyword evidence="1" id="KW-0472">Membrane</keyword>
<dbReference type="VEuPathDB" id="VectorBase:GPPI015743"/>